<feature type="compositionally biased region" description="Polar residues" evidence="1">
    <location>
        <begin position="38"/>
        <end position="48"/>
    </location>
</feature>
<dbReference type="RefSeq" id="WP_019233964.1">
    <property type="nucleotide sequence ID" value="NZ_CAAAHR010000005.1"/>
</dbReference>
<evidence type="ECO:0000313" key="2">
    <source>
        <dbReference type="EMBL" id="PNL60221.1"/>
    </source>
</evidence>
<dbReference type="GeneID" id="98064591"/>
<dbReference type="Proteomes" id="UP000192511">
    <property type="component" value="Unassembled WGS sequence"/>
</dbReference>
<dbReference type="EMBL" id="NBTX02000004">
    <property type="protein sequence ID" value="PNL60221.1"/>
    <property type="molecule type" value="Genomic_DNA"/>
</dbReference>
<name>A0AAX0WP81_9GAMM</name>
<evidence type="ECO:0000256" key="1">
    <source>
        <dbReference type="SAM" id="MobiDB-lite"/>
    </source>
</evidence>
<sequence length="116" mass="12343">MAQIVGIVAAQIAADEAQKMLQKQNQDAQNQKQAQNQSPNDEQSSYMSAPSGGMFSPDSAMQLASSMLPKNFDSLLQKKGSEGGQNQMGSVIDKGEDLLNEGIDKGMSMGKSFLGK</sequence>
<dbReference type="AlphaFoldDB" id="A0AAX0WP81"/>
<reference evidence="2" key="1">
    <citation type="submission" date="2017-12" db="EMBL/GenBank/DDBJ databases">
        <title>FDA dAtabase for Regulatory Grade micrObial Sequences (FDA-ARGOS): Supporting development and validation of Infectious Disease Dx tests.</title>
        <authorList>
            <person name="Kerrigan L."/>
            <person name="Tallon L.J."/>
            <person name="Sadzewicz L."/>
            <person name="Sengamalay N."/>
            <person name="Ott S."/>
            <person name="Godinez A."/>
            <person name="Nagaraj S."/>
            <person name="Vavikolanu K."/>
            <person name="Vyas G."/>
            <person name="Nadendla S."/>
            <person name="Aluvathingal J."/>
            <person name="Sichtig H."/>
        </authorList>
    </citation>
    <scope>NUCLEOTIDE SEQUENCE [LARGE SCALE GENOMIC DNA]</scope>
    <source>
        <strain evidence="2">FDAARGOS_200</strain>
    </source>
</reference>
<gene>
    <name evidence="2" type="ORF">A6J39_002800</name>
</gene>
<accession>A0AAX0WP81</accession>
<feature type="region of interest" description="Disordered" evidence="1">
    <location>
        <begin position="19"/>
        <end position="66"/>
    </location>
</feature>
<organism evidence="2 3">
    <name type="scientific">Legionella anisa</name>
    <dbReference type="NCBI Taxonomy" id="28082"/>
    <lineage>
        <taxon>Bacteria</taxon>
        <taxon>Pseudomonadati</taxon>
        <taxon>Pseudomonadota</taxon>
        <taxon>Gammaproteobacteria</taxon>
        <taxon>Legionellales</taxon>
        <taxon>Legionellaceae</taxon>
        <taxon>Legionella</taxon>
    </lineage>
</organism>
<keyword evidence="3" id="KW-1185">Reference proteome</keyword>
<comment type="caution">
    <text evidence="2">The sequence shown here is derived from an EMBL/GenBank/DDBJ whole genome shotgun (WGS) entry which is preliminary data.</text>
</comment>
<evidence type="ECO:0000313" key="3">
    <source>
        <dbReference type="Proteomes" id="UP000192511"/>
    </source>
</evidence>
<proteinExistence type="predicted"/>
<feature type="compositionally biased region" description="Low complexity" evidence="1">
    <location>
        <begin position="22"/>
        <end position="37"/>
    </location>
</feature>
<protein>
    <submittedName>
        <fullName evidence="2">Uncharacterized protein</fullName>
    </submittedName>
</protein>